<dbReference type="AlphaFoldDB" id="A0AAV7R0M6"/>
<keyword evidence="2" id="KW-1185">Reference proteome</keyword>
<name>A0AAV7R0M6_PLEWA</name>
<accession>A0AAV7R0M6</accession>
<reference evidence="1" key="1">
    <citation type="journal article" date="2022" name="bioRxiv">
        <title>Sequencing and chromosome-scale assembly of the giantPleurodeles waltlgenome.</title>
        <authorList>
            <person name="Brown T."/>
            <person name="Elewa A."/>
            <person name="Iarovenko S."/>
            <person name="Subramanian E."/>
            <person name="Araus A.J."/>
            <person name="Petzold A."/>
            <person name="Susuki M."/>
            <person name="Suzuki K.-i.T."/>
            <person name="Hayashi T."/>
            <person name="Toyoda A."/>
            <person name="Oliveira C."/>
            <person name="Osipova E."/>
            <person name="Leigh N.D."/>
            <person name="Simon A."/>
            <person name="Yun M.H."/>
        </authorList>
    </citation>
    <scope>NUCLEOTIDE SEQUENCE</scope>
    <source>
        <strain evidence="1">20211129_DDA</strain>
        <tissue evidence="1">Liver</tissue>
    </source>
</reference>
<gene>
    <name evidence="1" type="ORF">NDU88_010457</name>
</gene>
<dbReference type="EMBL" id="JANPWB010000010">
    <property type="protein sequence ID" value="KAJ1144155.1"/>
    <property type="molecule type" value="Genomic_DNA"/>
</dbReference>
<proteinExistence type="predicted"/>
<evidence type="ECO:0000313" key="2">
    <source>
        <dbReference type="Proteomes" id="UP001066276"/>
    </source>
</evidence>
<sequence length="176" mass="18873">MLYCVPSMTYGNMISRRNNSCHIVFWRRLNKRTVERTVFGGRDFVGGISDPGVEVLNCLVQVSGDVGLGDTEGVSPLVLSALVRVAEGAAVAVGTGLRGGPAMMKCTMERPDQTTGTYVSDNNVSPHTSINIEEPEVTSPFASVIFIDTSPLINGEVKIDFETLSSQSRQTATLTS</sequence>
<evidence type="ECO:0000313" key="1">
    <source>
        <dbReference type="EMBL" id="KAJ1144155.1"/>
    </source>
</evidence>
<organism evidence="1 2">
    <name type="scientific">Pleurodeles waltl</name>
    <name type="common">Iberian ribbed newt</name>
    <dbReference type="NCBI Taxonomy" id="8319"/>
    <lineage>
        <taxon>Eukaryota</taxon>
        <taxon>Metazoa</taxon>
        <taxon>Chordata</taxon>
        <taxon>Craniata</taxon>
        <taxon>Vertebrata</taxon>
        <taxon>Euteleostomi</taxon>
        <taxon>Amphibia</taxon>
        <taxon>Batrachia</taxon>
        <taxon>Caudata</taxon>
        <taxon>Salamandroidea</taxon>
        <taxon>Salamandridae</taxon>
        <taxon>Pleurodelinae</taxon>
        <taxon>Pleurodeles</taxon>
    </lineage>
</organism>
<comment type="caution">
    <text evidence="1">The sequence shown here is derived from an EMBL/GenBank/DDBJ whole genome shotgun (WGS) entry which is preliminary data.</text>
</comment>
<protein>
    <submittedName>
        <fullName evidence="1">Uncharacterized protein</fullName>
    </submittedName>
</protein>
<dbReference type="Proteomes" id="UP001066276">
    <property type="component" value="Chromosome 6"/>
</dbReference>